<dbReference type="EMBL" id="AP025592">
    <property type="protein sequence ID" value="BDG08303.1"/>
    <property type="molecule type" value="Genomic_DNA"/>
</dbReference>
<evidence type="ECO:0000259" key="3">
    <source>
        <dbReference type="PROSITE" id="PS50110"/>
    </source>
</evidence>
<dbReference type="Pfam" id="PF00072">
    <property type="entry name" value="Response_reg"/>
    <property type="match status" value="1"/>
</dbReference>
<feature type="domain" description="Response regulatory" evidence="3">
    <location>
        <begin position="2"/>
        <end position="116"/>
    </location>
</feature>
<dbReference type="PROSITE" id="PS50110">
    <property type="entry name" value="RESPONSE_REGULATORY"/>
    <property type="match status" value="1"/>
</dbReference>
<dbReference type="Proteomes" id="UP001162734">
    <property type="component" value="Chromosome"/>
</dbReference>
<feature type="modified residue" description="4-aspartylphosphate" evidence="2">
    <location>
        <position position="51"/>
    </location>
</feature>
<evidence type="ECO:0000256" key="1">
    <source>
        <dbReference type="ARBA" id="ARBA00022553"/>
    </source>
</evidence>
<dbReference type="Gene3D" id="3.40.50.2300">
    <property type="match status" value="1"/>
</dbReference>
<organism evidence="4 5">
    <name type="scientific">Anaeromyxobacter paludicola</name>
    <dbReference type="NCBI Taxonomy" id="2918171"/>
    <lineage>
        <taxon>Bacteria</taxon>
        <taxon>Pseudomonadati</taxon>
        <taxon>Myxococcota</taxon>
        <taxon>Myxococcia</taxon>
        <taxon>Myxococcales</taxon>
        <taxon>Cystobacterineae</taxon>
        <taxon>Anaeromyxobacteraceae</taxon>
        <taxon>Anaeromyxobacter</taxon>
    </lineage>
</organism>
<gene>
    <name evidence="4" type="ORF">AMPC_14160</name>
</gene>
<dbReference type="PANTHER" id="PTHR44591">
    <property type="entry name" value="STRESS RESPONSE REGULATOR PROTEIN 1"/>
    <property type="match status" value="1"/>
</dbReference>
<name>A0ABM7X8Y0_9BACT</name>
<dbReference type="InterPro" id="IPR050595">
    <property type="entry name" value="Bact_response_regulator"/>
</dbReference>
<evidence type="ECO:0000313" key="5">
    <source>
        <dbReference type="Proteomes" id="UP001162734"/>
    </source>
</evidence>
<evidence type="ECO:0000313" key="4">
    <source>
        <dbReference type="EMBL" id="BDG08303.1"/>
    </source>
</evidence>
<evidence type="ECO:0000256" key="2">
    <source>
        <dbReference type="PROSITE-ProRule" id="PRU00169"/>
    </source>
</evidence>
<proteinExistence type="predicted"/>
<dbReference type="CDD" id="cd00156">
    <property type="entry name" value="REC"/>
    <property type="match status" value="1"/>
</dbReference>
<dbReference type="InterPro" id="IPR011006">
    <property type="entry name" value="CheY-like_superfamily"/>
</dbReference>
<keyword evidence="1 2" id="KW-0597">Phosphoprotein</keyword>
<dbReference type="RefSeq" id="WP_248345486.1">
    <property type="nucleotide sequence ID" value="NZ_AP025592.1"/>
</dbReference>
<protein>
    <recommendedName>
        <fullName evidence="3">Response regulatory domain-containing protein</fullName>
    </recommendedName>
</protein>
<dbReference type="SUPFAM" id="SSF52172">
    <property type="entry name" value="CheY-like"/>
    <property type="match status" value="1"/>
</dbReference>
<dbReference type="PANTHER" id="PTHR44591:SF3">
    <property type="entry name" value="RESPONSE REGULATORY DOMAIN-CONTAINING PROTEIN"/>
    <property type="match status" value="1"/>
</dbReference>
<dbReference type="InterPro" id="IPR001789">
    <property type="entry name" value="Sig_transdc_resp-reg_receiver"/>
</dbReference>
<keyword evidence="5" id="KW-1185">Reference proteome</keyword>
<reference evidence="5" key="1">
    <citation type="journal article" date="2022" name="Int. J. Syst. Evol. Microbiol.">
        <title>Anaeromyxobacter oryzae sp. nov., Anaeromyxobacter diazotrophicus sp. nov. and Anaeromyxobacter paludicola sp. nov., isolated from paddy soils.</title>
        <authorList>
            <person name="Itoh H."/>
            <person name="Xu Z."/>
            <person name="Mise K."/>
            <person name="Masuda Y."/>
            <person name="Ushijima N."/>
            <person name="Hayakawa C."/>
            <person name="Shiratori Y."/>
            <person name="Senoo K."/>
        </authorList>
    </citation>
    <scope>NUCLEOTIDE SEQUENCE [LARGE SCALE GENOMIC DNA]</scope>
    <source>
        <strain evidence="5">Red630</strain>
    </source>
</reference>
<accession>A0ABM7X8Y0</accession>
<dbReference type="SMART" id="SM00448">
    <property type="entry name" value="REC"/>
    <property type="match status" value="1"/>
</dbReference>
<sequence>MKLLIADDDRLIRAMLSDILAELGHTVVAAADGEEAVRLYEAERPDAVILDFLMPRLSGLDALQAMRRGGARVPAALLTAISDDSVRAVDGGDAPDAYLEKPFRRRTIERALAELARAARAG</sequence>